<dbReference type="STRING" id="156980.SAMN04489745_1467"/>
<evidence type="ECO:0000313" key="5">
    <source>
        <dbReference type="Proteomes" id="UP000182652"/>
    </source>
</evidence>
<protein>
    <submittedName>
        <fullName evidence="4">MinD-like ATPase involved in chromosome partitioning or flagellar assembly</fullName>
    </submittedName>
</protein>
<sequence>MTVSIAAHGSGSGVLAEQLNGRRHGAFRVVRQSESLEELMGACQAGLAQVALFVGDDHSLDATTVDRLRALGVIVLILSPDRVERERLSRVGAVTLPADAGVAQVEEILSSALDVPGRRSDPPAVTGDGGAPGPRIRPGISWARVGHSGFAVQPSPDSTGPTAPVSADSGGVESEGTDSEGSNPGEGSRVTKGSGRNRPDGTRSAEEHPGPPGVLAVWGPAGAPGRTTVAVNLAAELAMEGRRVVLLDADTYGASVASHLGLLDESAGLAQACRLADQGRFDGPALERCRVPLTVGQGSLDVLSGLTRPERWTELRGPALSLVIDLCSSTYDHVVIDVGFCLEADEELSFDTMAPRRNAAALTALGAAERVYAVGEATAVGLPRLVRAIPSLLDAAPQAQAVVLMNKVRQDAVGRFPERQVREAWERFGPSLPIGSFLPFSPEIVDIALRNGNVLAESAPQSELRRAVRSVVCAPAQRSRKSSVFYTTTRWMGSR</sequence>
<dbReference type="InterPro" id="IPR027417">
    <property type="entry name" value="P-loop_NTPase"/>
</dbReference>
<dbReference type="AlphaFoldDB" id="A0A1H4MWX0"/>
<proteinExistence type="predicted"/>
<keyword evidence="4" id="KW-0282">Flagellum</keyword>
<dbReference type="InterPro" id="IPR050625">
    <property type="entry name" value="ParA/MinD_ATPase"/>
</dbReference>
<dbReference type="GO" id="GO:0005524">
    <property type="term" value="F:ATP binding"/>
    <property type="evidence" value="ECO:0007669"/>
    <property type="project" value="UniProtKB-KW"/>
</dbReference>
<evidence type="ECO:0000313" key="4">
    <source>
        <dbReference type="EMBL" id="SEB87005.1"/>
    </source>
</evidence>
<name>A0A1H4MWX0_9MICC</name>
<evidence type="ECO:0000256" key="2">
    <source>
        <dbReference type="ARBA" id="ARBA00022840"/>
    </source>
</evidence>
<keyword evidence="2" id="KW-0067">ATP-binding</keyword>
<feature type="region of interest" description="Disordered" evidence="3">
    <location>
        <begin position="113"/>
        <end position="220"/>
    </location>
</feature>
<evidence type="ECO:0000256" key="1">
    <source>
        <dbReference type="ARBA" id="ARBA00022741"/>
    </source>
</evidence>
<dbReference type="GO" id="GO:0005829">
    <property type="term" value="C:cytosol"/>
    <property type="evidence" value="ECO:0007669"/>
    <property type="project" value="TreeGrafter"/>
</dbReference>
<feature type="compositionally biased region" description="Basic and acidic residues" evidence="3">
    <location>
        <begin position="197"/>
        <end position="209"/>
    </location>
</feature>
<dbReference type="GO" id="GO:0016887">
    <property type="term" value="F:ATP hydrolysis activity"/>
    <property type="evidence" value="ECO:0007669"/>
    <property type="project" value="TreeGrafter"/>
</dbReference>
<dbReference type="PANTHER" id="PTHR43384:SF13">
    <property type="entry name" value="SLR0110 PROTEIN"/>
    <property type="match status" value="1"/>
</dbReference>
<dbReference type="InterPro" id="IPR033756">
    <property type="entry name" value="YlxH/NBP35"/>
</dbReference>
<dbReference type="EMBL" id="FNSN01000003">
    <property type="protein sequence ID" value="SEB87005.1"/>
    <property type="molecule type" value="Genomic_DNA"/>
</dbReference>
<dbReference type="PANTHER" id="PTHR43384">
    <property type="entry name" value="SEPTUM SITE-DETERMINING PROTEIN MIND HOMOLOG, CHLOROPLASTIC-RELATED"/>
    <property type="match status" value="1"/>
</dbReference>
<dbReference type="GO" id="GO:0051782">
    <property type="term" value="P:negative regulation of cell division"/>
    <property type="evidence" value="ECO:0007669"/>
    <property type="project" value="TreeGrafter"/>
</dbReference>
<dbReference type="Gene3D" id="3.40.50.300">
    <property type="entry name" value="P-loop containing nucleotide triphosphate hydrolases"/>
    <property type="match status" value="1"/>
</dbReference>
<dbReference type="GO" id="GO:0009898">
    <property type="term" value="C:cytoplasmic side of plasma membrane"/>
    <property type="evidence" value="ECO:0007669"/>
    <property type="project" value="TreeGrafter"/>
</dbReference>
<keyword evidence="1" id="KW-0547">Nucleotide-binding</keyword>
<evidence type="ECO:0000256" key="3">
    <source>
        <dbReference type="SAM" id="MobiDB-lite"/>
    </source>
</evidence>
<dbReference type="SUPFAM" id="SSF52540">
    <property type="entry name" value="P-loop containing nucleoside triphosphate hydrolases"/>
    <property type="match status" value="1"/>
</dbReference>
<reference evidence="4 5" key="1">
    <citation type="submission" date="2016-10" db="EMBL/GenBank/DDBJ databases">
        <authorList>
            <person name="de Groot N.N."/>
        </authorList>
    </citation>
    <scope>NUCLEOTIDE SEQUENCE [LARGE SCALE GENOMIC DNA]</scope>
    <source>
        <strain evidence="4 5">DSM 10495</strain>
    </source>
</reference>
<dbReference type="RefSeq" id="WP_066211089.1">
    <property type="nucleotide sequence ID" value="NZ_FNSN01000003.1"/>
</dbReference>
<keyword evidence="4" id="KW-0969">Cilium</keyword>
<accession>A0A1H4MWX0</accession>
<dbReference type="Pfam" id="PF10609">
    <property type="entry name" value="ParA"/>
    <property type="match status" value="1"/>
</dbReference>
<keyword evidence="5" id="KW-1185">Reference proteome</keyword>
<keyword evidence="4" id="KW-0966">Cell projection</keyword>
<organism evidence="4 5">
    <name type="scientific">Arthrobacter woluwensis</name>
    <dbReference type="NCBI Taxonomy" id="156980"/>
    <lineage>
        <taxon>Bacteria</taxon>
        <taxon>Bacillati</taxon>
        <taxon>Actinomycetota</taxon>
        <taxon>Actinomycetes</taxon>
        <taxon>Micrococcales</taxon>
        <taxon>Micrococcaceae</taxon>
        <taxon>Arthrobacter</taxon>
    </lineage>
</organism>
<gene>
    <name evidence="4" type="ORF">SAMN04489745_1467</name>
</gene>
<dbReference type="Proteomes" id="UP000182652">
    <property type="component" value="Unassembled WGS sequence"/>
</dbReference>